<gene>
    <name evidence="3" type="ORF">UFOPK2334_01475</name>
</gene>
<keyword evidence="2" id="KW-0472">Membrane</keyword>
<dbReference type="AlphaFoldDB" id="A0A6J6NMZ8"/>
<evidence type="ECO:0000256" key="2">
    <source>
        <dbReference type="SAM" id="Phobius"/>
    </source>
</evidence>
<evidence type="ECO:0000256" key="1">
    <source>
        <dbReference type="SAM" id="MobiDB-lite"/>
    </source>
</evidence>
<dbReference type="EMBL" id="CAEZXA010000178">
    <property type="protein sequence ID" value="CAB4686154.1"/>
    <property type="molecule type" value="Genomic_DNA"/>
</dbReference>
<evidence type="ECO:0000313" key="3">
    <source>
        <dbReference type="EMBL" id="CAB4686154.1"/>
    </source>
</evidence>
<proteinExistence type="predicted"/>
<accession>A0A6J6NMZ8</accession>
<protein>
    <submittedName>
        <fullName evidence="3">Unannotated protein</fullName>
    </submittedName>
</protein>
<name>A0A6J6NMZ8_9ZZZZ</name>
<organism evidence="3">
    <name type="scientific">freshwater metagenome</name>
    <dbReference type="NCBI Taxonomy" id="449393"/>
    <lineage>
        <taxon>unclassified sequences</taxon>
        <taxon>metagenomes</taxon>
        <taxon>ecological metagenomes</taxon>
    </lineage>
</organism>
<keyword evidence="2" id="KW-1133">Transmembrane helix</keyword>
<feature type="transmembrane region" description="Helical" evidence="2">
    <location>
        <begin position="194"/>
        <end position="215"/>
    </location>
</feature>
<feature type="region of interest" description="Disordered" evidence="1">
    <location>
        <begin position="33"/>
        <end position="55"/>
    </location>
</feature>
<keyword evidence="2" id="KW-0812">Transmembrane</keyword>
<reference evidence="3" key="1">
    <citation type="submission" date="2020-05" db="EMBL/GenBank/DDBJ databases">
        <authorList>
            <person name="Chiriac C."/>
            <person name="Salcher M."/>
            <person name="Ghai R."/>
            <person name="Kavagutti S V."/>
        </authorList>
    </citation>
    <scope>NUCLEOTIDE SEQUENCE</scope>
</reference>
<sequence length="221" mass="23249">MRRTIIATTLVVFIFGVSAPTLVQAETTTTTTAVADTSTSSTSTSSTTTSTTTTLPSAVTTVPEGCALPLVAQAVFIGTITSLDPVAAVFTVTQVRAGSLDGYINANSVEVRYGRDVKYLKKDTAYIVGVALDGVTSKLSSTIRDSNELFGGAEVVGSNTRCPKFEAAARTLHIDGSSIDSGLFVTIFDQPVRLLAALILPTLLVILALVALVWFRRGVRR</sequence>